<dbReference type="EMBL" id="JACXWD010000038">
    <property type="protein sequence ID" value="MBD3868652.1"/>
    <property type="molecule type" value="Genomic_DNA"/>
</dbReference>
<dbReference type="SMART" id="SM00710">
    <property type="entry name" value="PbH1"/>
    <property type="match status" value="16"/>
</dbReference>
<name>A0A8J7CDE4_9BACT</name>
<dbReference type="Gene3D" id="2.160.20.10">
    <property type="entry name" value="Single-stranded right-handed beta-helix, Pectin lyase-like"/>
    <property type="match status" value="3"/>
</dbReference>
<keyword evidence="1" id="KW-0732">Signal</keyword>
<evidence type="ECO:0000313" key="3">
    <source>
        <dbReference type="EMBL" id="MBD3868652.1"/>
    </source>
</evidence>
<feature type="domain" description="Right handed beta helix" evidence="2">
    <location>
        <begin position="269"/>
        <end position="419"/>
    </location>
</feature>
<gene>
    <name evidence="3" type="ORF">IFK94_11055</name>
</gene>
<feature type="signal peptide" evidence="1">
    <location>
        <begin position="1"/>
        <end position="29"/>
    </location>
</feature>
<evidence type="ECO:0000313" key="4">
    <source>
        <dbReference type="Proteomes" id="UP000648239"/>
    </source>
</evidence>
<sequence>MTFRKRVGEVVTFSLVVLVTLSFSTVVCATTTGTVQFDETWVGEVVLTGDVTVPDGVTLTIAAGTIVKAAPLSDDQASGLDTARIELIIEGTLNLEGTPSLPVTFTSNQRRPQVPTAGDWYGIRMTNTADSTITIHDLIIEAGVAGFSANAGSHQDIVNCTVRDMTSKGIYMEFGEEPRDGADPGILISGNTLEGTGPSFPGIYLKLSSNADPSWDDATHQIVGNVIRDGAYQGIDVSVPDFERLEIVDNTVSNTFTGIYVFSNYNTSSNNQLTIRDNSITGAPYIAINIGGGRSVLVENNTVTGGTDGIELTNALAPRIVDNTLDGGTDFGITILGLGSLTETHVHRNLISGYGSGIRFRGRTSLVALYNTITGTERSIELTGGTPMGVPRFHWNNIQDSTIYAAYNDSSASVDMKHNYWGTTNVEMQAEGYPSDITTIFDIEDWAGKGRVDYRGVENLLIDTAITLESRFVWPFNGDLLSRQTISLEGTAYAEAGVQLVELSTDGGSNWLPASGTDFWNFQFTPTLDGLHQFLSRVTDNDGIVEATPDVITVDFDSTLPTTEGTLPDNETWSGTIILTGDVLIPQGRTLTIDPGTTILMQPTADNTHSGIDTSRIELIVEGDLIAEGSGPGSIQMTSGSVTPGKGHWYGIRYSGENRALTDLRGLTVEWGAWGLSGTSIPSLDQVVVRGMRTYGIHADQAPLGAGTWTFRDLEINDVDRDGARLTTGSEDTNILMERVTIRNTTYDSMDLFMDTTETVTLRDSTFESLTNEDAVFIQQPGSVTLERVSIHNDTSSGYGVRVYGTMGTGVINIRDSAITGGSWPVDIYGAYTVSIRDNWISGGSSGGVNLRGSGFGYFTAALTGNHISDSPSDGLFIHEYVDVTMHQNNLTNTGGYALNNVSTNPVDAVDNYWGVTATAEMDAEGCVSNIETIFDFHDDPAKGLVTYCGYATEPFGDTSALYFHKSGGQYELHWNAKGSLTYDLIRGDVANLALGVGIIDLGAVTCEEQANGTGIIVDSSTPPALGQTWFYLLRDHSTPGDYGQSTGGLERIPSSGDCP</sequence>
<dbReference type="InterPro" id="IPR012334">
    <property type="entry name" value="Pectin_lyas_fold"/>
</dbReference>
<organism evidence="3 4">
    <name type="scientific">Candidatus Polarisedimenticola svalbardensis</name>
    <dbReference type="NCBI Taxonomy" id="2886004"/>
    <lineage>
        <taxon>Bacteria</taxon>
        <taxon>Pseudomonadati</taxon>
        <taxon>Acidobacteriota</taxon>
        <taxon>Candidatus Polarisedimenticolia</taxon>
        <taxon>Candidatus Polarisedimenticolales</taxon>
        <taxon>Candidatus Polarisedimenticolaceae</taxon>
        <taxon>Candidatus Polarisedimenticola</taxon>
    </lineage>
</organism>
<dbReference type="Gene3D" id="2.60.40.650">
    <property type="match status" value="1"/>
</dbReference>
<dbReference type="InterPro" id="IPR039448">
    <property type="entry name" value="Beta_helix"/>
</dbReference>
<protein>
    <submittedName>
        <fullName evidence="3">Right-handed parallel beta-helix repeat-containing protein</fullName>
    </submittedName>
</protein>
<dbReference type="InterPro" id="IPR014756">
    <property type="entry name" value="Ig_E-set"/>
</dbReference>
<dbReference type="SUPFAM" id="SSF81296">
    <property type="entry name" value="E set domains"/>
    <property type="match status" value="1"/>
</dbReference>
<evidence type="ECO:0000259" key="2">
    <source>
        <dbReference type="Pfam" id="PF13229"/>
    </source>
</evidence>
<dbReference type="Proteomes" id="UP000648239">
    <property type="component" value="Unassembled WGS sequence"/>
</dbReference>
<dbReference type="InterPro" id="IPR011050">
    <property type="entry name" value="Pectin_lyase_fold/virulence"/>
</dbReference>
<dbReference type="Pfam" id="PF13229">
    <property type="entry name" value="Beta_helix"/>
    <property type="match status" value="2"/>
</dbReference>
<reference evidence="3 4" key="1">
    <citation type="submission" date="2020-08" db="EMBL/GenBank/DDBJ databases">
        <title>Acidobacteriota in marine sediments use diverse sulfur dissimilation pathways.</title>
        <authorList>
            <person name="Wasmund K."/>
        </authorList>
    </citation>
    <scope>NUCLEOTIDE SEQUENCE [LARGE SCALE GENOMIC DNA]</scope>
    <source>
        <strain evidence="3">MAG AM4</strain>
    </source>
</reference>
<feature type="chain" id="PRO_5035302429" evidence="1">
    <location>
        <begin position="30"/>
        <end position="1060"/>
    </location>
</feature>
<dbReference type="SUPFAM" id="SSF51126">
    <property type="entry name" value="Pectin lyase-like"/>
    <property type="match status" value="2"/>
</dbReference>
<accession>A0A8J7CDE4</accession>
<comment type="caution">
    <text evidence="3">The sequence shown here is derived from an EMBL/GenBank/DDBJ whole genome shotgun (WGS) entry which is preliminary data.</text>
</comment>
<dbReference type="InterPro" id="IPR006626">
    <property type="entry name" value="PbH1"/>
</dbReference>
<feature type="domain" description="Right handed beta helix" evidence="2">
    <location>
        <begin position="753"/>
        <end position="911"/>
    </location>
</feature>
<proteinExistence type="predicted"/>
<dbReference type="AlphaFoldDB" id="A0A8J7CDE4"/>
<evidence type="ECO:0000256" key="1">
    <source>
        <dbReference type="SAM" id="SignalP"/>
    </source>
</evidence>